<dbReference type="Proteomes" id="UP000066480">
    <property type="component" value="Chromosome"/>
</dbReference>
<proteinExistence type="inferred from homology"/>
<keyword evidence="1" id="KW-0143">Chaperone</keyword>
<dbReference type="SMART" id="SM00994">
    <property type="entry name" value="zf-C4_ClpX"/>
    <property type="match status" value="1"/>
</dbReference>
<keyword evidence="3" id="KW-0378">Hydrolase</keyword>
<accession>A0A0K1JJS6</accession>
<dbReference type="PROSITE" id="PS51902">
    <property type="entry name" value="CLPX_ZB"/>
    <property type="match status" value="1"/>
</dbReference>
<evidence type="ECO:0000313" key="4">
    <source>
        <dbReference type="Proteomes" id="UP000066480"/>
    </source>
</evidence>
<reference evidence="3 4" key="1">
    <citation type="submission" date="2015-03" db="EMBL/GenBank/DDBJ databases">
        <title>Luteipulveratus halotolerans sp. nov., a novel actinobacterium (Dermacoccaceae) from Sarawak, Malaysia.</title>
        <authorList>
            <person name="Juboi H."/>
            <person name="Basik A."/>
            <person name="Shamsul S.S."/>
            <person name="Arnold P."/>
            <person name="Schmitt E.K."/>
            <person name="Sanglier J.-J."/>
            <person name="Yeo T."/>
        </authorList>
    </citation>
    <scope>NUCLEOTIDE SEQUENCE [LARGE SCALE GENOMIC DNA]</scope>
    <source>
        <strain evidence="3 4">MN07-A0370</strain>
    </source>
</reference>
<keyword evidence="3" id="KW-0645">Protease</keyword>
<feature type="binding site" evidence="1">
    <location>
        <position position="38"/>
    </location>
    <ligand>
        <name>Zn(2+)</name>
        <dbReference type="ChEBI" id="CHEBI:29105"/>
    </ligand>
</feature>
<evidence type="ECO:0000259" key="2">
    <source>
        <dbReference type="PROSITE" id="PS51902"/>
    </source>
</evidence>
<dbReference type="GO" id="GO:0006457">
    <property type="term" value="P:protein folding"/>
    <property type="evidence" value="ECO:0007669"/>
    <property type="project" value="UniProtKB-UniRule"/>
</dbReference>
<dbReference type="InterPro" id="IPR038366">
    <property type="entry name" value="Znf_CppX_C4_sf"/>
</dbReference>
<dbReference type="AlphaFoldDB" id="A0A0K1JJS6"/>
<dbReference type="EMBL" id="CP011112">
    <property type="protein sequence ID" value="AKU16961.1"/>
    <property type="molecule type" value="Genomic_DNA"/>
</dbReference>
<gene>
    <name evidence="3" type="ORF">VV02_15665</name>
</gene>
<protein>
    <submittedName>
        <fullName evidence="3">Clp protease ClpX</fullName>
    </submittedName>
</protein>
<name>A0A0K1JJS6_9MICO</name>
<feature type="binding site" evidence="1">
    <location>
        <position position="35"/>
    </location>
    <ligand>
        <name>Zn(2+)</name>
        <dbReference type="ChEBI" id="CHEBI:29105"/>
    </ligand>
</feature>
<dbReference type="STRING" id="571913.VV02_15665"/>
<feature type="binding site" evidence="1">
    <location>
        <position position="16"/>
    </location>
    <ligand>
        <name>Zn(2+)</name>
        <dbReference type="ChEBI" id="CHEBI:29105"/>
    </ligand>
</feature>
<evidence type="ECO:0000313" key="3">
    <source>
        <dbReference type="EMBL" id="AKU16961.1"/>
    </source>
</evidence>
<dbReference type="GO" id="GO:0006508">
    <property type="term" value="P:proteolysis"/>
    <property type="evidence" value="ECO:0007669"/>
    <property type="project" value="UniProtKB-KW"/>
</dbReference>
<dbReference type="KEGG" id="lmoi:VV02_15665"/>
<dbReference type="Gene3D" id="6.20.220.10">
    <property type="entry name" value="ClpX chaperone, C4-type zinc finger domain"/>
    <property type="match status" value="1"/>
</dbReference>
<dbReference type="OrthoDB" id="3579809at2"/>
<dbReference type="InterPro" id="IPR059188">
    <property type="entry name" value="Znf_CLPX-like"/>
</dbReference>
<dbReference type="InterPro" id="IPR010603">
    <property type="entry name" value="Znf_CppX_C4"/>
</dbReference>
<keyword evidence="4" id="KW-1185">Reference proteome</keyword>
<feature type="binding site" evidence="1">
    <location>
        <position position="13"/>
    </location>
    <ligand>
        <name>Zn(2+)</name>
        <dbReference type="ChEBI" id="CHEBI:29105"/>
    </ligand>
</feature>
<keyword evidence="1" id="KW-0862">Zinc</keyword>
<dbReference type="GO" id="GO:0008270">
    <property type="term" value="F:zinc ion binding"/>
    <property type="evidence" value="ECO:0007669"/>
    <property type="project" value="UniProtKB-UniRule"/>
</dbReference>
<evidence type="ECO:0000256" key="1">
    <source>
        <dbReference type="PROSITE-ProRule" id="PRU01250"/>
    </source>
</evidence>
<comment type="similarity">
    <text evidence="1">Belongs to the ClpX chaperone family.</text>
</comment>
<dbReference type="GO" id="GO:0008233">
    <property type="term" value="F:peptidase activity"/>
    <property type="evidence" value="ECO:0007669"/>
    <property type="project" value="UniProtKB-KW"/>
</dbReference>
<dbReference type="Pfam" id="PF06689">
    <property type="entry name" value="zf-C4_ClpX"/>
    <property type="match status" value="1"/>
</dbReference>
<organism evidence="3 4">
    <name type="scientific">Luteipulveratus mongoliensis</name>
    <dbReference type="NCBI Taxonomy" id="571913"/>
    <lineage>
        <taxon>Bacteria</taxon>
        <taxon>Bacillati</taxon>
        <taxon>Actinomycetota</taxon>
        <taxon>Actinomycetes</taxon>
        <taxon>Micrococcales</taxon>
        <taxon>Dermacoccaceae</taxon>
        <taxon>Luteipulveratus</taxon>
    </lineage>
</organism>
<dbReference type="GO" id="GO:0051082">
    <property type="term" value="F:unfolded protein binding"/>
    <property type="evidence" value="ECO:0007669"/>
    <property type="project" value="UniProtKB-UniRule"/>
</dbReference>
<dbReference type="GO" id="GO:0046983">
    <property type="term" value="F:protein dimerization activity"/>
    <property type="evidence" value="ECO:0007669"/>
    <property type="project" value="UniProtKB-UniRule"/>
</dbReference>
<keyword evidence="1" id="KW-0479">Metal-binding</keyword>
<feature type="domain" description="ClpX-type ZB" evidence="2">
    <location>
        <begin position="1"/>
        <end position="54"/>
    </location>
</feature>
<sequence length="122" mass="13507">MASTCDGPVEVRCSFCARTEREVRKIIAGPGIYICDGCVGRCEGILAEDRRSDRPQLPAWESMSDDELLAHLPRVAAVGEQVEANLRQWVLRARDRGIAWARIGAAMGMTRQSAWGRFSGEE</sequence>
<dbReference type="SUPFAM" id="SSF57716">
    <property type="entry name" value="Glucocorticoid receptor-like (DNA-binding domain)"/>
    <property type="match status" value="1"/>
</dbReference>